<proteinExistence type="inferred from homology"/>
<evidence type="ECO:0000256" key="1">
    <source>
        <dbReference type="ARBA" id="ARBA00006484"/>
    </source>
</evidence>
<sequence length="307" mass="34057">MQTFYKQEIMNSEQHTTAKVWLITGASRGMGHAIMEAALAAGHCVAAVSRSGEITTHIEDGVVRLLPYALDVTNPEQAAFDRMAEAVVKRFGRIDVLVNNAGHGQFTYFEESDERQIRDVFETNLFGLMRVTRAVLPVMRRQHAGHIFNVSSAAGYSGVGPSIYHTSKFAVTGFSEALAFETEQFGIRVTIVAPGLFRTDFMNFNSAYHLPARPIADYDAFRERMSGFVKYMNGREPGNPEVLGRLVVKAADSENPPLHLPVGADAIETLETHHEAQRKDVEAWREVSCATAFPPEESEVDTQAFFQ</sequence>
<organism evidence="5 6">
    <name type="scientific">Phocaeicola dorei DSM 17855</name>
    <dbReference type="NCBI Taxonomy" id="483217"/>
    <lineage>
        <taxon>Bacteria</taxon>
        <taxon>Pseudomonadati</taxon>
        <taxon>Bacteroidota</taxon>
        <taxon>Bacteroidia</taxon>
        <taxon>Bacteroidales</taxon>
        <taxon>Bacteroidaceae</taxon>
        <taxon>Phocaeicola</taxon>
    </lineage>
</organism>
<protein>
    <recommendedName>
        <fullName evidence="4">Ketoreductase domain-containing protein</fullName>
    </recommendedName>
</protein>
<dbReference type="InterPro" id="IPR051911">
    <property type="entry name" value="SDR_oxidoreductase"/>
</dbReference>
<gene>
    <name evidence="5" type="ORF">BACDOR_01489</name>
</gene>
<dbReference type="PANTHER" id="PTHR43976">
    <property type="entry name" value="SHORT CHAIN DEHYDROGENASE"/>
    <property type="match status" value="1"/>
</dbReference>
<dbReference type="Pfam" id="PF00106">
    <property type="entry name" value="adh_short"/>
    <property type="match status" value="1"/>
</dbReference>
<dbReference type="PRINTS" id="PR00081">
    <property type="entry name" value="GDHRDH"/>
</dbReference>
<comment type="similarity">
    <text evidence="1 3">Belongs to the short-chain dehydrogenases/reductases (SDR) family.</text>
</comment>
<evidence type="ECO:0000256" key="3">
    <source>
        <dbReference type="RuleBase" id="RU000363"/>
    </source>
</evidence>
<dbReference type="HOGENOM" id="CLU_010194_2_9_10"/>
<keyword evidence="2" id="KW-0560">Oxidoreductase</keyword>
<name>B6VVZ6_9BACT</name>
<evidence type="ECO:0000259" key="4">
    <source>
        <dbReference type="SMART" id="SM00822"/>
    </source>
</evidence>
<dbReference type="PANTHER" id="PTHR43976:SF16">
    <property type="entry name" value="SHORT-CHAIN DEHYDROGENASE_REDUCTASE FAMILY PROTEIN"/>
    <property type="match status" value="1"/>
</dbReference>
<dbReference type="Gene3D" id="3.40.50.720">
    <property type="entry name" value="NAD(P)-binding Rossmann-like Domain"/>
    <property type="match status" value="1"/>
</dbReference>
<dbReference type="PRINTS" id="PR00080">
    <property type="entry name" value="SDRFAMILY"/>
</dbReference>
<feature type="domain" description="Ketoreductase" evidence="4">
    <location>
        <begin position="19"/>
        <end position="200"/>
    </location>
</feature>
<dbReference type="SMART" id="SM00822">
    <property type="entry name" value="PKS_KR"/>
    <property type="match status" value="1"/>
</dbReference>
<dbReference type="GO" id="GO:0016491">
    <property type="term" value="F:oxidoreductase activity"/>
    <property type="evidence" value="ECO:0007669"/>
    <property type="project" value="UniProtKB-KW"/>
</dbReference>
<dbReference type="SUPFAM" id="SSF51735">
    <property type="entry name" value="NAD(P)-binding Rossmann-fold domains"/>
    <property type="match status" value="1"/>
</dbReference>
<evidence type="ECO:0000313" key="6">
    <source>
        <dbReference type="Proteomes" id="UP000004849"/>
    </source>
</evidence>
<dbReference type="CDD" id="cd05374">
    <property type="entry name" value="17beta-HSD-like_SDR_c"/>
    <property type="match status" value="1"/>
</dbReference>
<dbReference type="InterPro" id="IPR057326">
    <property type="entry name" value="KR_dom"/>
</dbReference>
<reference evidence="5 6" key="2">
    <citation type="submission" date="2008-10" db="EMBL/GenBank/DDBJ databases">
        <authorList>
            <person name="Fulton L."/>
            <person name="Clifton S."/>
            <person name="Fulton B."/>
            <person name="Xu J."/>
            <person name="Minx P."/>
            <person name="Pepin K.H."/>
            <person name="Johnson M."/>
            <person name="Thiruvilangam P."/>
            <person name="Bhonagiri V."/>
            <person name="Nash W.E."/>
            <person name="Mardis E.R."/>
            <person name="Wilson R.K."/>
        </authorList>
    </citation>
    <scope>NUCLEOTIDE SEQUENCE [LARGE SCALE GENOMIC DNA]</scope>
    <source>
        <strain evidence="5 6">DSM 17855</strain>
    </source>
</reference>
<dbReference type="AlphaFoldDB" id="B6VVZ6"/>
<evidence type="ECO:0000313" key="5">
    <source>
        <dbReference type="EMBL" id="EEB25958.1"/>
    </source>
</evidence>
<evidence type="ECO:0000256" key="2">
    <source>
        <dbReference type="ARBA" id="ARBA00023002"/>
    </source>
</evidence>
<dbReference type="EMBL" id="ABWZ01000029">
    <property type="protein sequence ID" value="EEB25958.1"/>
    <property type="molecule type" value="Genomic_DNA"/>
</dbReference>
<reference evidence="5 6" key="1">
    <citation type="submission" date="2008-10" db="EMBL/GenBank/DDBJ databases">
        <title>Draft genome sequence of Bacteroides dorei (DSM 17855).</title>
        <authorList>
            <person name="Sudarsanam P."/>
            <person name="Ley R."/>
            <person name="Guruge J."/>
            <person name="Turnbaugh P.J."/>
            <person name="Mahowald M."/>
            <person name="Liep D."/>
            <person name="Gordon J."/>
        </authorList>
    </citation>
    <scope>NUCLEOTIDE SEQUENCE [LARGE SCALE GENOMIC DNA]</scope>
    <source>
        <strain evidence="5 6">DSM 17855</strain>
    </source>
</reference>
<dbReference type="InterPro" id="IPR002347">
    <property type="entry name" value="SDR_fam"/>
</dbReference>
<dbReference type="InterPro" id="IPR036291">
    <property type="entry name" value="NAD(P)-bd_dom_sf"/>
</dbReference>
<dbReference type="Proteomes" id="UP000004849">
    <property type="component" value="Unassembled WGS sequence"/>
</dbReference>
<accession>B6VVZ6</accession>